<name>A0A8J6EN63_ELECQ</name>
<dbReference type="GO" id="GO:0006515">
    <property type="term" value="P:protein quality control for misfolded or incompletely synthesized proteins"/>
    <property type="evidence" value="ECO:0007669"/>
    <property type="project" value="TreeGrafter"/>
</dbReference>
<sequence length="181" mass="20245">AEKASVTHFLDFLFLISLAMIWAICPMDSLAIVGQWVQSRLREFLFERPYSRNLEAEADKVGLELAAKACVDVRASAIFWKQMELVDDLTGQACIPEWISTHPSHGNRAEHLDRLIPKAIKLRESCNCPELPCVDPRLVFEMSMKDLLQNHRDAENKVTTGAVNPLQVDDRVAITTAAGGD</sequence>
<protein>
    <recommendedName>
        <fullName evidence="8">Metalloendopeptidase OMA1, mitochondrial</fullName>
    </recommendedName>
    <alternativeName>
        <fullName evidence="9">Overlapping with the m-AAA protease 1 homolog</fullName>
    </alternativeName>
</protein>
<evidence type="ECO:0000256" key="9">
    <source>
        <dbReference type="ARBA" id="ARBA00042978"/>
    </source>
</evidence>
<comment type="cofactor">
    <cofactor evidence="10">
        <name>Zn(2+)</name>
        <dbReference type="ChEBI" id="CHEBI:29105"/>
    </cofactor>
    <text evidence="10">Binds 1 zinc ion per subunit.</text>
</comment>
<evidence type="ECO:0000256" key="1">
    <source>
        <dbReference type="ARBA" id="ARBA00011182"/>
    </source>
</evidence>
<evidence type="ECO:0000256" key="10">
    <source>
        <dbReference type="RuleBase" id="RU003983"/>
    </source>
</evidence>
<evidence type="ECO:0000256" key="3">
    <source>
        <dbReference type="ARBA" id="ARBA00022723"/>
    </source>
</evidence>
<evidence type="ECO:0000256" key="11">
    <source>
        <dbReference type="SAM" id="Phobius"/>
    </source>
</evidence>
<evidence type="ECO:0000256" key="5">
    <source>
        <dbReference type="ARBA" id="ARBA00022833"/>
    </source>
</evidence>
<evidence type="ECO:0000256" key="2">
    <source>
        <dbReference type="ARBA" id="ARBA00022670"/>
    </source>
</evidence>
<dbReference type="GO" id="GO:0005743">
    <property type="term" value="C:mitochondrial inner membrane"/>
    <property type="evidence" value="ECO:0007669"/>
    <property type="project" value="TreeGrafter"/>
</dbReference>
<dbReference type="GO" id="GO:0004222">
    <property type="term" value="F:metalloendopeptidase activity"/>
    <property type="evidence" value="ECO:0007669"/>
    <property type="project" value="InterPro"/>
</dbReference>
<accession>A0A8J6EN63</accession>
<dbReference type="InterPro" id="IPR001915">
    <property type="entry name" value="Peptidase_M48"/>
</dbReference>
<comment type="caution">
    <text evidence="13">The sequence shown here is derived from an EMBL/GenBank/DDBJ whole genome shotgun (WGS) entry which is preliminary data.</text>
</comment>
<dbReference type="GO" id="GO:0034982">
    <property type="term" value="P:mitochondrial protein processing"/>
    <property type="evidence" value="ECO:0007669"/>
    <property type="project" value="TreeGrafter"/>
</dbReference>
<keyword evidence="6 10" id="KW-0482">Metalloprotease</keyword>
<evidence type="ECO:0000256" key="4">
    <source>
        <dbReference type="ARBA" id="ARBA00022801"/>
    </source>
</evidence>
<keyword evidence="11" id="KW-1133">Transmembrane helix</keyword>
<feature type="non-terminal residue" evidence="13">
    <location>
        <position position="1"/>
    </location>
</feature>
<evidence type="ECO:0000313" key="13">
    <source>
        <dbReference type="EMBL" id="KAG9472006.1"/>
    </source>
</evidence>
<keyword evidence="3" id="KW-0479">Metal-binding</keyword>
<evidence type="ECO:0000259" key="12">
    <source>
        <dbReference type="Pfam" id="PF01435"/>
    </source>
</evidence>
<proteinExistence type="inferred from homology"/>
<dbReference type="InterPro" id="IPR051156">
    <property type="entry name" value="Mito/Outer_Membr_Metalloprot"/>
</dbReference>
<dbReference type="Proteomes" id="UP000770717">
    <property type="component" value="Unassembled WGS sequence"/>
</dbReference>
<keyword evidence="14" id="KW-1185">Reference proteome</keyword>
<keyword evidence="11" id="KW-0812">Transmembrane</keyword>
<dbReference type="AlphaFoldDB" id="A0A8J6EN63"/>
<dbReference type="EMBL" id="WNTK01000081">
    <property type="protein sequence ID" value="KAG9472006.1"/>
    <property type="molecule type" value="Genomic_DNA"/>
</dbReference>
<dbReference type="GO" id="GO:0046872">
    <property type="term" value="F:metal ion binding"/>
    <property type="evidence" value="ECO:0007669"/>
    <property type="project" value="UniProtKB-KW"/>
</dbReference>
<dbReference type="PANTHER" id="PTHR22726:SF1">
    <property type="entry name" value="METALLOENDOPEPTIDASE OMA1, MITOCHONDRIAL"/>
    <property type="match status" value="1"/>
</dbReference>
<comment type="subunit">
    <text evidence="1">Homooligomer.</text>
</comment>
<dbReference type="Pfam" id="PF01435">
    <property type="entry name" value="Peptidase_M48"/>
    <property type="match status" value="1"/>
</dbReference>
<evidence type="ECO:0000256" key="7">
    <source>
        <dbReference type="ARBA" id="ARBA00038233"/>
    </source>
</evidence>
<evidence type="ECO:0000256" key="6">
    <source>
        <dbReference type="ARBA" id="ARBA00023049"/>
    </source>
</evidence>
<reference evidence="13" key="1">
    <citation type="thesis" date="2020" institute="ProQuest LLC" country="789 East Eisenhower Parkway, Ann Arbor, MI, USA">
        <title>Comparative Genomics and Chromosome Evolution.</title>
        <authorList>
            <person name="Mudd A.B."/>
        </authorList>
    </citation>
    <scope>NUCLEOTIDE SEQUENCE</scope>
    <source>
        <strain evidence="13">HN-11 Male</strain>
        <tissue evidence="13">Kidney and liver</tissue>
    </source>
</reference>
<dbReference type="OrthoDB" id="7464992at2759"/>
<evidence type="ECO:0000313" key="14">
    <source>
        <dbReference type="Proteomes" id="UP000770717"/>
    </source>
</evidence>
<keyword evidence="5 10" id="KW-0862">Zinc</keyword>
<keyword evidence="4 10" id="KW-0378">Hydrolase</keyword>
<comment type="similarity">
    <text evidence="7 10">Belongs to the peptidase M48 family.</text>
</comment>
<feature type="domain" description="Peptidase M48" evidence="12">
    <location>
        <begin position="40"/>
        <end position="114"/>
    </location>
</feature>
<keyword evidence="11" id="KW-0472">Membrane</keyword>
<organism evidence="13 14">
    <name type="scientific">Eleutherodactylus coqui</name>
    <name type="common">Puerto Rican coqui</name>
    <dbReference type="NCBI Taxonomy" id="57060"/>
    <lineage>
        <taxon>Eukaryota</taxon>
        <taxon>Metazoa</taxon>
        <taxon>Chordata</taxon>
        <taxon>Craniata</taxon>
        <taxon>Vertebrata</taxon>
        <taxon>Euteleostomi</taxon>
        <taxon>Amphibia</taxon>
        <taxon>Batrachia</taxon>
        <taxon>Anura</taxon>
        <taxon>Neobatrachia</taxon>
        <taxon>Hyloidea</taxon>
        <taxon>Eleutherodactylidae</taxon>
        <taxon>Eleutherodactylinae</taxon>
        <taxon>Eleutherodactylus</taxon>
        <taxon>Eleutherodactylus</taxon>
    </lineage>
</organism>
<dbReference type="PANTHER" id="PTHR22726">
    <property type="entry name" value="METALLOENDOPEPTIDASE OMA1"/>
    <property type="match status" value="1"/>
</dbReference>
<feature type="transmembrane region" description="Helical" evidence="11">
    <location>
        <begin position="12"/>
        <end position="33"/>
    </location>
</feature>
<evidence type="ECO:0000256" key="8">
    <source>
        <dbReference type="ARBA" id="ARBA00040360"/>
    </source>
</evidence>
<gene>
    <name evidence="13" type="ORF">GDO78_021716</name>
</gene>
<keyword evidence="2 10" id="KW-0645">Protease</keyword>